<dbReference type="Proteomes" id="UP000000377">
    <property type="component" value="Chromosome"/>
</dbReference>
<reference evidence="2 3" key="1">
    <citation type="journal article" date="2010" name="J. Bacteriol.">
        <title>Genome sequence of the milbemycin-producing bacterium Streptomyces bingchenggensis.</title>
        <authorList>
            <person name="Wang X.J."/>
            <person name="Yan Y.J."/>
            <person name="Zhang B."/>
            <person name="An J."/>
            <person name="Wang J.J."/>
            <person name="Tian J."/>
            <person name="Jiang L."/>
            <person name="Chen Y.H."/>
            <person name="Huang S.X."/>
            <person name="Yin M."/>
            <person name="Zhang J."/>
            <person name="Gao A.L."/>
            <person name="Liu C.X."/>
            <person name="Zhu Z.X."/>
            <person name="Xiang W.S."/>
        </authorList>
    </citation>
    <scope>NUCLEOTIDE SEQUENCE [LARGE SCALE GENOMIC DNA]</scope>
    <source>
        <strain evidence="2 3">BCW-1</strain>
    </source>
</reference>
<name>D7BZS2_STRBB</name>
<dbReference type="InterPro" id="IPR011008">
    <property type="entry name" value="Dimeric_a/b-barrel"/>
</dbReference>
<dbReference type="InterPro" id="IPR007138">
    <property type="entry name" value="ABM_dom"/>
</dbReference>
<keyword evidence="3" id="KW-1185">Reference proteome</keyword>
<evidence type="ECO:0000259" key="1">
    <source>
        <dbReference type="PROSITE" id="PS51725"/>
    </source>
</evidence>
<gene>
    <name evidence="2" type="ordered locus">SBI_06857</name>
</gene>
<dbReference type="AlphaFoldDB" id="D7BZS2"/>
<dbReference type="PATRIC" id="fig|749414.3.peg.7053"/>
<dbReference type="SUPFAM" id="SSF54909">
    <property type="entry name" value="Dimeric alpha+beta barrel"/>
    <property type="match status" value="1"/>
</dbReference>
<protein>
    <recommendedName>
        <fullName evidence="1">ABM domain-containing protein</fullName>
    </recommendedName>
</protein>
<feature type="domain" description="ABM" evidence="1">
    <location>
        <begin position="11"/>
        <end position="105"/>
    </location>
</feature>
<organism evidence="2 3">
    <name type="scientific">Streptomyces bingchenggensis (strain BCW-1)</name>
    <dbReference type="NCBI Taxonomy" id="749414"/>
    <lineage>
        <taxon>Bacteria</taxon>
        <taxon>Bacillati</taxon>
        <taxon>Actinomycetota</taxon>
        <taxon>Actinomycetes</taxon>
        <taxon>Kitasatosporales</taxon>
        <taxon>Streptomycetaceae</taxon>
        <taxon>Streptomyces</taxon>
    </lineage>
</organism>
<evidence type="ECO:0000313" key="3">
    <source>
        <dbReference type="Proteomes" id="UP000000377"/>
    </source>
</evidence>
<dbReference type="eggNOG" id="COG2329">
    <property type="taxonomic scope" value="Bacteria"/>
</dbReference>
<sequence>MPEKKHGPAPVTVVARFVLTDRHKQDTEAFEEAFDGYREYMTTQHGFLRTSLLRSPDHSDRHVIVTEWRDNSAYKAAVMVPDFLLLTAAGLMELADLDNDHGPVLASARVSEAEAEAEAEAAGAVGDGVGLYCVVTSHEPGDEAPLLARLEAASRREGFVSGSVVASDRRKGGCVSLMCLRDTEAARAAGEGPDEEIYEVIAEASMDGAASRAA</sequence>
<dbReference type="PROSITE" id="PS51725">
    <property type="entry name" value="ABM"/>
    <property type="match status" value="1"/>
</dbReference>
<evidence type="ECO:0000313" key="2">
    <source>
        <dbReference type="EMBL" id="ADI09977.1"/>
    </source>
</evidence>
<accession>D7BZS2</accession>
<dbReference type="RefSeq" id="WP_014179427.1">
    <property type="nucleotide sequence ID" value="NC_016582.1"/>
</dbReference>
<dbReference type="KEGG" id="sbh:SBI_06857"/>
<dbReference type="EMBL" id="CP002047">
    <property type="protein sequence ID" value="ADI09977.1"/>
    <property type="molecule type" value="Genomic_DNA"/>
</dbReference>
<proteinExistence type="predicted"/>
<dbReference type="Pfam" id="PF03992">
    <property type="entry name" value="ABM"/>
    <property type="match status" value="1"/>
</dbReference>
<dbReference type="STRING" id="749414.SBI_06857"/>
<dbReference type="Gene3D" id="3.30.70.100">
    <property type="match status" value="1"/>
</dbReference>
<dbReference type="HOGENOM" id="CLU_1288254_0_0_11"/>